<keyword evidence="1" id="KW-1133">Transmembrane helix</keyword>
<dbReference type="Proteomes" id="UP000215914">
    <property type="component" value="Unassembled WGS sequence"/>
</dbReference>
<feature type="transmembrane region" description="Helical" evidence="1">
    <location>
        <begin position="24"/>
        <end position="46"/>
    </location>
</feature>
<accession>A0A9K3JEV4</accession>
<gene>
    <name evidence="2" type="ORF">HanXRQr2_Chr03g0101321</name>
</gene>
<keyword evidence="3" id="KW-1185">Reference proteome</keyword>
<comment type="caution">
    <text evidence="2">The sequence shown here is derived from an EMBL/GenBank/DDBJ whole genome shotgun (WGS) entry which is preliminary data.</text>
</comment>
<protein>
    <submittedName>
        <fullName evidence="2">Uncharacterized protein</fullName>
    </submittedName>
</protein>
<evidence type="ECO:0000256" key="1">
    <source>
        <dbReference type="SAM" id="Phobius"/>
    </source>
</evidence>
<evidence type="ECO:0000313" key="3">
    <source>
        <dbReference type="Proteomes" id="UP000215914"/>
    </source>
</evidence>
<proteinExistence type="predicted"/>
<organism evidence="2 3">
    <name type="scientific">Helianthus annuus</name>
    <name type="common">Common sunflower</name>
    <dbReference type="NCBI Taxonomy" id="4232"/>
    <lineage>
        <taxon>Eukaryota</taxon>
        <taxon>Viridiplantae</taxon>
        <taxon>Streptophyta</taxon>
        <taxon>Embryophyta</taxon>
        <taxon>Tracheophyta</taxon>
        <taxon>Spermatophyta</taxon>
        <taxon>Magnoliopsida</taxon>
        <taxon>eudicotyledons</taxon>
        <taxon>Gunneridae</taxon>
        <taxon>Pentapetalae</taxon>
        <taxon>asterids</taxon>
        <taxon>campanulids</taxon>
        <taxon>Asterales</taxon>
        <taxon>Asteraceae</taxon>
        <taxon>Asteroideae</taxon>
        <taxon>Heliantheae alliance</taxon>
        <taxon>Heliantheae</taxon>
        <taxon>Helianthus</taxon>
    </lineage>
</organism>
<dbReference type="EMBL" id="MNCJ02000318">
    <property type="protein sequence ID" value="KAF5813654.1"/>
    <property type="molecule type" value="Genomic_DNA"/>
</dbReference>
<dbReference type="AlphaFoldDB" id="A0A9K3JEV4"/>
<reference evidence="2" key="1">
    <citation type="journal article" date="2017" name="Nature">
        <title>The sunflower genome provides insights into oil metabolism, flowering and Asterid evolution.</title>
        <authorList>
            <person name="Badouin H."/>
            <person name="Gouzy J."/>
            <person name="Grassa C.J."/>
            <person name="Murat F."/>
            <person name="Staton S.E."/>
            <person name="Cottret L."/>
            <person name="Lelandais-Briere C."/>
            <person name="Owens G.L."/>
            <person name="Carrere S."/>
            <person name="Mayjonade B."/>
            <person name="Legrand L."/>
            <person name="Gill N."/>
            <person name="Kane N.C."/>
            <person name="Bowers J.E."/>
            <person name="Hubner S."/>
            <person name="Bellec A."/>
            <person name="Berard A."/>
            <person name="Berges H."/>
            <person name="Blanchet N."/>
            <person name="Boniface M.C."/>
            <person name="Brunel D."/>
            <person name="Catrice O."/>
            <person name="Chaidir N."/>
            <person name="Claudel C."/>
            <person name="Donnadieu C."/>
            <person name="Faraut T."/>
            <person name="Fievet G."/>
            <person name="Helmstetter N."/>
            <person name="King M."/>
            <person name="Knapp S.J."/>
            <person name="Lai Z."/>
            <person name="Le Paslier M.C."/>
            <person name="Lippi Y."/>
            <person name="Lorenzon L."/>
            <person name="Mandel J.R."/>
            <person name="Marage G."/>
            <person name="Marchand G."/>
            <person name="Marquand E."/>
            <person name="Bret-Mestries E."/>
            <person name="Morien E."/>
            <person name="Nambeesan S."/>
            <person name="Nguyen T."/>
            <person name="Pegot-Espagnet P."/>
            <person name="Pouilly N."/>
            <person name="Raftis F."/>
            <person name="Sallet E."/>
            <person name="Schiex T."/>
            <person name="Thomas J."/>
            <person name="Vandecasteele C."/>
            <person name="Vares D."/>
            <person name="Vear F."/>
            <person name="Vautrin S."/>
            <person name="Crespi M."/>
            <person name="Mangin B."/>
            <person name="Burke J.M."/>
            <person name="Salse J."/>
            <person name="Munos S."/>
            <person name="Vincourt P."/>
            <person name="Rieseberg L.H."/>
            <person name="Langlade N.B."/>
        </authorList>
    </citation>
    <scope>NUCLEOTIDE SEQUENCE</scope>
    <source>
        <tissue evidence="2">Leaves</tissue>
    </source>
</reference>
<dbReference type="Gramene" id="mRNA:HanXRQr2_Chr03g0101321">
    <property type="protein sequence ID" value="CDS:HanXRQr2_Chr03g0101321.1"/>
    <property type="gene ID" value="HanXRQr2_Chr03g0101321"/>
</dbReference>
<reference evidence="2" key="2">
    <citation type="submission" date="2020-06" db="EMBL/GenBank/DDBJ databases">
        <title>Helianthus annuus Genome sequencing and assembly Release 2.</title>
        <authorList>
            <person name="Gouzy J."/>
            <person name="Langlade N."/>
            <person name="Munos S."/>
        </authorList>
    </citation>
    <scope>NUCLEOTIDE SEQUENCE</scope>
    <source>
        <tissue evidence="2">Leaves</tissue>
    </source>
</reference>
<evidence type="ECO:0000313" key="2">
    <source>
        <dbReference type="EMBL" id="KAF5813654.1"/>
    </source>
</evidence>
<keyword evidence="1" id="KW-0812">Transmembrane</keyword>
<sequence length="82" mass="9099">MLISAAKLNTDATDSVLVAPTPGVGVGAATTIIFTCCFFQLFYHLLNTLFHSFFISLLQASCHHSPDYLIQLLEIIFIVFYI</sequence>
<keyword evidence="1" id="KW-0472">Membrane</keyword>
<name>A0A9K3JEV4_HELAN</name>